<feature type="compositionally biased region" description="Polar residues" evidence="2">
    <location>
        <begin position="428"/>
        <end position="442"/>
    </location>
</feature>
<sequence>MGRESTPDGRRMGRLPTTGDATSAATMASSLSATGNSNGVRLRRGSTPFDEHRNSFSSIASLNAANSMHGHLNVGGDGRGSTGSPSAAFRRRSSNFSDYSQDARDLLNPKPLGGPAESLRHHQPTSSWDSLPLAFALLPAVGGLLVQGGGSFVTDLMLLCLGGIFLHWSVTQPWTWYHASQQIREEHEANAEFAVQTDSDSEVEGDDDDVARSPSPAPLENLEEEEEAGENKENKEVEDDEEEKSPLKVEKKKTTETKPLTPDERVAAFNKKQREKRQQERRTFQKRQEDALRELYRHEVLALLSCFAFPVVGAYLLHALRGQLTRPSEGLISDFNLTVFILAAEVRPLRHFLQLVQARTLHLQRIVHVNPYREEEEQYRERRAKEEQEQNQTLAELLQRFENLEQQTMAASAAAAAATATAVAASSDQPPNTENFISSTANSYFPSPTSPPSPPPMSPKPLHRSPSDVKRDRDQLLRDVRAQLQPELDTLARALRRTHKQQTMLETQVVARFRTTDQRLSDAVSLASAAAGGGRTSYHGRVFTSSQSPYLVHIVDVVWAAMLWAFEAIVDAMLYLPRRTTAGISFVITFALWVIQAILGRHADDKKENDSGRAEPLPKEGKASRKAATATSATPTIVGGHLFPSKVAGMDSRSIRDLDYEYSSVASSGMRQSRIGLTP</sequence>
<evidence type="ECO:0000313" key="4">
    <source>
        <dbReference type="Proteomes" id="UP001642482"/>
    </source>
</evidence>
<dbReference type="PANTHER" id="PTHR42032:SF1">
    <property type="entry name" value="YALI0E30679P"/>
    <property type="match status" value="1"/>
</dbReference>
<feature type="region of interest" description="Disordered" evidence="2">
    <location>
        <begin position="70"/>
        <end position="125"/>
    </location>
</feature>
<dbReference type="PANTHER" id="PTHR42032">
    <property type="entry name" value="YALI0E30679P"/>
    <property type="match status" value="1"/>
</dbReference>
<dbReference type="EMBL" id="CAWUHD010000107">
    <property type="protein sequence ID" value="CAK7231953.1"/>
    <property type="molecule type" value="Genomic_DNA"/>
</dbReference>
<comment type="caution">
    <text evidence="3">The sequence shown here is derived from an EMBL/GenBank/DDBJ whole genome shotgun (WGS) entry which is preliminary data.</text>
</comment>
<accession>A0ABP0CJ24</accession>
<keyword evidence="1" id="KW-0175">Coiled coil</keyword>
<name>A0ABP0CJ24_9PEZI</name>
<organism evidence="3 4">
    <name type="scientific">Sporothrix eucalyptigena</name>
    <dbReference type="NCBI Taxonomy" id="1812306"/>
    <lineage>
        <taxon>Eukaryota</taxon>
        <taxon>Fungi</taxon>
        <taxon>Dikarya</taxon>
        <taxon>Ascomycota</taxon>
        <taxon>Pezizomycotina</taxon>
        <taxon>Sordariomycetes</taxon>
        <taxon>Sordariomycetidae</taxon>
        <taxon>Ophiostomatales</taxon>
        <taxon>Ophiostomataceae</taxon>
        <taxon>Sporothrix</taxon>
    </lineage>
</organism>
<feature type="compositionally biased region" description="Low complexity" evidence="2">
    <location>
        <begin position="627"/>
        <end position="636"/>
    </location>
</feature>
<protein>
    <submittedName>
        <fullName evidence="3">Uncharacterized protein</fullName>
    </submittedName>
</protein>
<feature type="compositionally biased region" description="Low complexity" evidence="2">
    <location>
        <begin position="17"/>
        <end position="34"/>
    </location>
</feature>
<feature type="compositionally biased region" description="Pro residues" evidence="2">
    <location>
        <begin position="448"/>
        <end position="459"/>
    </location>
</feature>
<feature type="coiled-coil region" evidence="1">
    <location>
        <begin position="372"/>
        <end position="414"/>
    </location>
</feature>
<feature type="compositionally biased region" description="Basic and acidic residues" evidence="2">
    <location>
        <begin position="1"/>
        <end position="11"/>
    </location>
</feature>
<evidence type="ECO:0000313" key="3">
    <source>
        <dbReference type="EMBL" id="CAK7231953.1"/>
    </source>
</evidence>
<keyword evidence="4" id="KW-1185">Reference proteome</keyword>
<gene>
    <name evidence="3" type="ORF">SEUCBS140593_008096</name>
</gene>
<feature type="compositionally biased region" description="Acidic residues" evidence="2">
    <location>
        <begin position="199"/>
        <end position="209"/>
    </location>
</feature>
<feature type="region of interest" description="Disordered" evidence="2">
    <location>
        <begin position="190"/>
        <end position="284"/>
    </location>
</feature>
<feature type="region of interest" description="Disordered" evidence="2">
    <location>
        <begin position="605"/>
        <end position="647"/>
    </location>
</feature>
<reference evidence="3 4" key="1">
    <citation type="submission" date="2024-01" db="EMBL/GenBank/DDBJ databases">
        <authorList>
            <person name="Allen C."/>
            <person name="Tagirdzhanova G."/>
        </authorList>
    </citation>
    <scope>NUCLEOTIDE SEQUENCE [LARGE SCALE GENOMIC DNA]</scope>
</reference>
<feature type="region of interest" description="Disordered" evidence="2">
    <location>
        <begin position="1"/>
        <end position="53"/>
    </location>
</feature>
<feature type="region of interest" description="Disordered" evidence="2">
    <location>
        <begin position="424"/>
        <end position="472"/>
    </location>
</feature>
<feature type="compositionally biased region" description="Basic and acidic residues" evidence="2">
    <location>
        <begin position="244"/>
        <end position="266"/>
    </location>
</feature>
<feature type="compositionally biased region" description="Basic and acidic residues" evidence="2">
    <location>
        <begin position="605"/>
        <end position="623"/>
    </location>
</feature>
<proteinExistence type="predicted"/>
<dbReference type="Proteomes" id="UP001642482">
    <property type="component" value="Unassembled WGS sequence"/>
</dbReference>
<evidence type="ECO:0000256" key="2">
    <source>
        <dbReference type="SAM" id="MobiDB-lite"/>
    </source>
</evidence>
<evidence type="ECO:0000256" key="1">
    <source>
        <dbReference type="SAM" id="Coils"/>
    </source>
</evidence>